<dbReference type="GO" id="GO:0006508">
    <property type="term" value="P:proteolysis"/>
    <property type="evidence" value="ECO:0007669"/>
    <property type="project" value="InterPro"/>
</dbReference>
<dbReference type="PANTHER" id="PTHR10443">
    <property type="entry name" value="MICROSOMAL DIPEPTIDASE"/>
    <property type="match status" value="1"/>
</dbReference>
<dbReference type="GO" id="GO:0070573">
    <property type="term" value="F:metallodipeptidase activity"/>
    <property type="evidence" value="ECO:0007669"/>
    <property type="project" value="InterPro"/>
</dbReference>
<dbReference type="InterPro" id="IPR008257">
    <property type="entry name" value="Pept_M19"/>
</dbReference>
<organism evidence="2 3">
    <name type="scientific">Thermoproteota archaeon</name>
    <dbReference type="NCBI Taxonomy" id="2056631"/>
    <lineage>
        <taxon>Archaea</taxon>
        <taxon>Thermoproteota</taxon>
    </lineage>
</organism>
<dbReference type="AlphaFoldDB" id="A0A497EXV0"/>
<name>A0A497EXV0_9CREN</name>
<dbReference type="SUPFAM" id="SSF51556">
    <property type="entry name" value="Metallo-dependent hydrolases"/>
    <property type="match status" value="1"/>
</dbReference>
<dbReference type="Gene3D" id="3.20.20.140">
    <property type="entry name" value="Metal-dependent hydrolases"/>
    <property type="match status" value="1"/>
</dbReference>
<gene>
    <name evidence="2" type="ORF">DRJ20_00960</name>
    <name evidence="1" type="ORF">DRJ26_05280</name>
</gene>
<dbReference type="EMBL" id="QMQZ01000017">
    <property type="protein sequence ID" value="RLE52035.1"/>
    <property type="molecule type" value="Genomic_DNA"/>
</dbReference>
<dbReference type="Pfam" id="PF01244">
    <property type="entry name" value="Peptidase_M19"/>
    <property type="match status" value="1"/>
</dbReference>
<dbReference type="EMBL" id="QMRA01000143">
    <property type="protein sequence ID" value="RLE51909.1"/>
    <property type="molecule type" value="Genomic_DNA"/>
</dbReference>
<evidence type="ECO:0000313" key="4">
    <source>
        <dbReference type="Proteomes" id="UP000269499"/>
    </source>
</evidence>
<dbReference type="Proteomes" id="UP000269499">
    <property type="component" value="Unassembled WGS sequence"/>
</dbReference>
<evidence type="ECO:0000313" key="3">
    <source>
        <dbReference type="Proteomes" id="UP000268446"/>
    </source>
</evidence>
<comment type="caution">
    <text evidence="2">The sequence shown here is derived from an EMBL/GenBank/DDBJ whole genome shotgun (WGS) entry which is preliminary data.</text>
</comment>
<dbReference type="Proteomes" id="UP000268446">
    <property type="component" value="Unassembled WGS sequence"/>
</dbReference>
<sequence>MHRESVIIDAHCDTVLYLIERLGKPDWKTRSIIERSEQGHVDIPRLIEGGVTCQFFAIYVDTIYKPEKATERALELISALYNEIEKSDGKIVVAKNSEDILRAKKDGKIAALISLEGGEPIQYSPLLLKAFRMLGVRAMSLTWNERNMLADGVSESRTRGGLTSLGLKVLEKMQELGMIVDVSHISEAGFWDIVENCNKPIIASHSNCKKLCNHPRNLTDEQLKAIAEKNGVVGVNFYPKFLVKGGEASIDDVVKHIDHIVNVAGINHVGLGSDFDGISSTPKGLEDVSKLPNLTAKLLEHGYSKNEIKKILGENFLRVIKEVVG</sequence>
<accession>A0A497EXV0</accession>
<dbReference type="InterPro" id="IPR032466">
    <property type="entry name" value="Metal_Hydrolase"/>
</dbReference>
<proteinExistence type="predicted"/>
<evidence type="ECO:0000313" key="2">
    <source>
        <dbReference type="EMBL" id="RLE52035.1"/>
    </source>
</evidence>
<dbReference type="PANTHER" id="PTHR10443:SF12">
    <property type="entry name" value="DIPEPTIDASE"/>
    <property type="match status" value="1"/>
</dbReference>
<protein>
    <submittedName>
        <fullName evidence="2">Membrane dipeptidase</fullName>
    </submittedName>
</protein>
<dbReference type="PROSITE" id="PS51365">
    <property type="entry name" value="RENAL_DIPEPTIDASE_2"/>
    <property type="match status" value="1"/>
</dbReference>
<dbReference type="CDD" id="cd01301">
    <property type="entry name" value="rDP_like"/>
    <property type="match status" value="1"/>
</dbReference>
<evidence type="ECO:0000313" key="1">
    <source>
        <dbReference type="EMBL" id="RLE51909.1"/>
    </source>
</evidence>
<reference evidence="3 4" key="1">
    <citation type="submission" date="2018-06" db="EMBL/GenBank/DDBJ databases">
        <title>Extensive metabolic versatility and redundancy in microbially diverse, dynamic hydrothermal sediments.</title>
        <authorList>
            <person name="Dombrowski N."/>
            <person name="Teske A."/>
            <person name="Baker B.J."/>
        </authorList>
    </citation>
    <scope>NUCLEOTIDE SEQUENCE [LARGE SCALE GENOMIC DNA]</scope>
    <source>
        <strain evidence="1">B20_G2</strain>
        <strain evidence="2">B29_G17</strain>
    </source>
</reference>